<keyword evidence="6" id="KW-0378">Hydrolase</keyword>
<evidence type="ECO:0000256" key="4">
    <source>
        <dbReference type="ARBA" id="ARBA00023136"/>
    </source>
</evidence>
<feature type="transmembrane region" description="Helical" evidence="5">
    <location>
        <begin position="209"/>
        <end position="229"/>
    </location>
</feature>
<dbReference type="GO" id="GO:0016020">
    <property type="term" value="C:membrane"/>
    <property type="evidence" value="ECO:0007669"/>
    <property type="project" value="UniProtKB-SubCell"/>
</dbReference>
<keyword evidence="2 5" id="KW-0812">Transmembrane</keyword>
<keyword evidence="7" id="KW-1185">Reference proteome</keyword>
<feature type="transmembrane region" description="Helical" evidence="5">
    <location>
        <begin position="64"/>
        <end position="81"/>
    </location>
</feature>
<accession>A0A1C1A4P2</accession>
<dbReference type="Pfam" id="PF04172">
    <property type="entry name" value="LrgB"/>
    <property type="match status" value="1"/>
</dbReference>
<dbReference type="STRING" id="512399.A8709_15755"/>
<dbReference type="GO" id="GO:0016787">
    <property type="term" value="F:hydrolase activity"/>
    <property type="evidence" value="ECO:0007669"/>
    <property type="project" value="UniProtKB-KW"/>
</dbReference>
<feature type="transmembrane region" description="Helical" evidence="5">
    <location>
        <begin position="149"/>
        <end position="165"/>
    </location>
</feature>
<evidence type="ECO:0000256" key="1">
    <source>
        <dbReference type="ARBA" id="ARBA00004141"/>
    </source>
</evidence>
<protein>
    <submittedName>
        <fullName evidence="6">Murein hydrolase effector protein LrgB</fullName>
    </submittedName>
</protein>
<comment type="subcellular location">
    <subcellularLocation>
        <location evidence="1">Membrane</location>
        <topology evidence="1">Multi-pass membrane protein</topology>
    </subcellularLocation>
</comment>
<dbReference type="EMBL" id="LYPC01000014">
    <property type="protein sequence ID" value="OCT15529.1"/>
    <property type="molecule type" value="Genomic_DNA"/>
</dbReference>
<dbReference type="Proteomes" id="UP000093309">
    <property type="component" value="Unassembled WGS sequence"/>
</dbReference>
<proteinExistence type="predicted"/>
<feature type="transmembrane region" description="Helical" evidence="5">
    <location>
        <begin position="177"/>
        <end position="197"/>
    </location>
</feature>
<feature type="transmembrane region" description="Helical" evidence="5">
    <location>
        <begin position="6"/>
        <end position="24"/>
    </location>
</feature>
<dbReference type="PANTHER" id="PTHR30249">
    <property type="entry name" value="PUTATIVE SEROTONIN TRANSPORTER"/>
    <property type="match status" value="1"/>
</dbReference>
<evidence type="ECO:0000256" key="5">
    <source>
        <dbReference type="SAM" id="Phobius"/>
    </source>
</evidence>
<feature type="transmembrane region" description="Helical" evidence="5">
    <location>
        <begin position="93"/>
        <end position="117"/>
    </location>
</feature>
<comment type="caution">
    <text evidence="6">The sequence shown here is derived from an EMBL/GenBank/DDBJ whole genome shotgun (WGS) entry which is preliminary data.</text>
</comment>
<evidence type="ECO:0000256" key="2">
    <source>
        <dbReference type="ARBA" id="ARBA00022692"/>
    </source>
</evidence>
<sequence>MTTPTWVTNPMFGITLSVVAYTAAQMMHKRWRWLHPLFVCSGFIILVLLSFRIPYSAYKTGGDLLTLLLGPATVALGVPLYKHAGLIRKQLTGILIAVTLGSLAGIASAAALVGLLGGSREILLSMLPKSVSSPIALEISRHLGGLPELTAVLTVLTGLFGSMFGRKLLTWLGFRDALSIGIAIGTAAHGIGTARLIKDSEIEGSMSGFAMGAAGIITSILFIPIYWWFS</sequence>
<dbReference type="PANTHER" id="PTHR30249:SF0">
    <property type="entry name" value="PLASTIDAL GLYCOLATE_GLYCERATE TRANSLOCATOR 1, CHLOROPLASTIC"/>
    <property type="match status" value="1"/>
</dbReference>
<dbReference type="AlphaFoldDB" id="A0A1C1A4P2"/>
<keyword evidence="4 5" id="KW-0472">Membrane</keyword>
<organism evidence="6 7">
    <name type="scientific">Paenibacillus pectinilyticus</name>
    <dbReference type="NCBI Taxonomy" id="512399"/>
    <lineage>
        <taxon>Bacteria</taxon>
        <taxon>Bacillati</taxon>
        <taxon>Bacillota</taxon>
        <taxon>Bacilli</taxon>
        <taxon>Bacillales</taxon>
        <taxon>Paenibacillaceae</taxon>
        <taxon>Paenibacillus</taxon>
    </lineage>
</organism>
<dbReference type="RefSeq" id="WP_065852439.1">
    <property type="nucleotide sequence ID" value="NZ_LYPC01000014.1"/>
</dbReference>
<dbReference type="InterPro" id="IPR007300">
    <property type="entry name" value="CidB/LrgB"/>
</dbReference>
<feature type="transmembrane region" description="Helical" evidence="5">
    <location>
        <begin position="36"/>
        <end position="58"/>
    </location>
</feature>
<dbReference type="OrthoDB" id="9811701at2"/>
<name>A0A1C1A4P2_9BACL</name>
<evidence type="ECO:0000256" key="3">
    <source>
        <dbReference type="ARBA" id="ARBA00022989"/>
    </source>
</evidence>
<keyword evidence="3 5" id="KW-1133">Transmembrane helix</keyword>
<gene>
    <name evidence="6" type="ORF">A8709_15755</name>
</gene>
<evidence type="ECO:0000313" key="6">
    <source>
        <dbReference type="EMBL" id="OCT15529.1"/>
    </source>
</evidence>
<evidence type="ECO:0000313" key="7">
    <source>
        <dbReference type="Proteomes" id="UP000093309"/>
    </source>
</evidence>
<reference evidence="7" key="1">
    <citation type="submission" date="2016-05" db="EMBL/GenBank/DDBJ databases">
        <title>Paenibacillus oryzae. sp. nov., isolated from the rice root.</title>
        <authorList>
            <person name="Zhang J."/>
            <person name="Zhang X."/>
        </authorList>
    </citation>
    <scope>NUCLEOTIDE SEQUENCE [LARGE SCALE GENOMIC DNA]</scope>
    <source>
        <strain evidence="7">KCTC13222</strain>
    </source>
</reference>